<dbReference type="InParanoid" id="A0A059CBS1"/>
<dbReference type="Pfam" id="PF00560">
    <property type="entry name" value="LRR_1"/>
    <property type="match status" value="6"/>
</dbReference>
<dbReference type="PRINTS" id="PR00019">
    <property type="entry name" value="LEURICHRPT"/>
</dbReference>
<evidence type="ECO:0000256" key="10">
    <source>
        <dbReference type="ARBA" id="ARBA00023170"/>
    </source>
</evidence>
<evidence type="ECO:0000256" key="1">
    <source>
        <dbReference type="ARBA" id="ARBA00004251"/>
    </source>
</evidence>
<protein>
    <recommendedName>
        <fullName evidence="13">Leucine-rich repeat-containing N-terminal plant-type domain-containing protein</fullName>
    </recommendedName>
</protein>
<dbReference type="InterPro" id="IPR003591">
    <property type="entry name" value="Leu-rich_rpt_typical-subtyp"/>
</dbReference>
<evidence type="ECO:0000256" key="9">
    <source>
        <dbReference type="ARBA" id="ARBA00023136"/>
    </source>
</evidence>
<dbReference type="Pfam" id="PF13516">
    <property type="entry name" value="LRR_6"/>
    <property type="match status" value="1"/>
</dbReference>
<evidence type="ECO:0000256" key="8">
    <source>
        <dbReference type="ARBA" id="ARBA00022989"/>
    </source>
</evidence>
<sequence length="675" mass="75699">MLVREASDHCDWNDHVISYPKTNSWNKSIDCCLWDGVACDGVTSNVIGVDLACSWLHGPLQSNSSLFLLRHLQSLNLFGNNFIGSHISPNLSAFAKLTHLNLSSSQFVGIVPSEISCFSKLVSLDLFVNYILDTVIVFSQVGKFNLHNDWGTFPGIVFQLPTLTTLDISHNFNLFGVLPKSNWTSPLESLSLQFTSFSGDIPNSIGNMKNLTILDLSCSRFTGHIPSSMWNLHQLQVLRIANHSFSEVVEFENFTKLKNLRQLLVSQELNLIYDALEYTFPKLEQLGLYSCNLTKFPYFLTSLKRLTYLDLSFNMISGEIPMWFWGISHDTMEMLDLSNNLLEGGIQHLHETNLQIIYIWNNSFHGPLPILPPSTIEFDASENGPIPFPSPVTFYYSIASNKMTGKIPSFICNFTELEIIDLSNNTLTGSLPRCLTNFGANLSVLNLRMNYLEGIIPQSFSLRSGLMTLDLSQNQFEGMLPQSLVKCRHLKVLDLNNNRREDTLWLGTLPELKILVLRSNNLKGLLNIPRGGHLFPKLHILDLSNNNFSGPLPTNLMMSLKAMRNGKNGQDKSLYMTRDIGGENSELRSYENSVTLTMKEQEIWLLHSLVGLNLSHNHLTGSIPLTLGNLTSLGWLDLSSNKLSGVIPRKLGDLASLGCLNLSKNQLTSRIPQDK</sequence>
<dbReference type="SMART" id="SM00369">
    <property type="entry name" value="LRR_TYP"/>
    <property type="match status" value="7"/>
</dbReference>
<keyword evidence="5" id="KW-0812">Transmembrane</keyword>
<evidence type="ECO:0008006" key="13">
    <source>
        <dbReference type="Google" id="ProtNLM"/>
    </source>
</evidence>
<evidence type="ECO:0000256" key="2">
    <source>
        <dbReference type="ARBA" id="ARBA00009592"/>
    </source>
</evidence>
<comment type="subcellular location">
    <subcellularLocation>
        <location evidence="1">Cell membrane</location>
        <topology evidence="1">Single-pass type I membrane protein</topology>
    </subcellularLocation>
</comment>
<dbReference type="EMBL" id="KK198757">
    <property type="protein sequence ID" value="KCW75626.1"/>
    <property type="molecule type" value="Genomic_DNA"/>
</dbReference>
<dbReference type="PANTHER" id="PTHR48061">
    <property type="entry name" value="LEUCINE-RICH REPEAT RECEPTOR PROTEIN KINASE EMS1-LIKE-RELATED"/>
    <property type="match status" value="1"/>
</dbReference>
<gene>
    <name evidence="12" type="ORF">EUGRSUZ_E04369</name>
</gene>
<accession>A0A059CBS1</accession>
<keyword evidence="10" id="KW-0675">Receptor</keyword>
<comment type="similarity">
    <text evidence="2">Belongs to the RLP family.</text>
</comment>
<dbReference type="FunFam" id="3.80.10.10:FF:000383">
    <property type="entry name" value="Leucine-rich repeat receptor protein kinase EMS1"/>
    <property type="match status" value="1"/>
</dbReference>
<keyword evidence="3" id="KW-1003">Cell membrane</keyword>
<dbReference type="InterPro" id="IPR001611">
    <property type="entry name" value="Leu-rich_rpt"/>
</dbReference>
<dbReference type="InterPro" id="IPR046956">
    <property type="entry name" value="RLP23-like"/>
</dbReference>
<keyword evidence="8" id="KW-1133">Transmembrane helix</keyword>
<keyword evidence="7" id="KW-0677">Repeat</keyword>
<organism evidence="12">
    <name type="scientific">Eucalyptus grandis</name>
    <name type="common">Flooded gum</name>
    <dbReference type="NCBI Taxonomy" id="71139"/>
    <lineage>
        <taxon>Eukaryota</taxon>
        <taxon>Viridiplantae</taxon>
        <taxon>Streptophyta</taxon>
        <taxon>Embryophyta</taxon>
        <taxon>Tracheophyta</taxon>
        <taxon>Spermatophyta</taxon>
        <taxon>Magnoliopsida</taxon>
        <taxon>eudicotyledons</taxon>
        <taxon>Gunneridae</taxon>
        <taxon>Pentapetalae</taxon>
        <taxon>rosids</taxon>
        <taxon>malvids</taxon>
        <taxon>Myrtales</taxon>
        <taxon>Myrtaceae</taxon>
        <taxon>Myrtoideae</taxon>
        <taxon>Eucalypteae</taxon>
        <taxon>Eucalyptus</taxon>
    </lineage>
</organism>
<dbReference type="SUPFAM" id="SSF52058">
    <property type="entry name" value="L domain-like"/>
    <property type="match status" value="2"/>
</dbReference>
<evidence type="ECO:0000256" key="4">
    <source>
        <dbReference type="ARBA" id="ARBA00022614"/>
    </source>
</evidence>
<evidence type="ECO:0000256" key="11">
    <source>
        <dbReference type="ARBA" id="ARBA00023180"/>
    </source>
</evidence>
<dbReference type="Pfam" id="PF13855">
    <property type="entry name" value="LRR_8"/>
    <property type="match status" value="2"/>
</dbReference>
<reference evidence="12" key="1">
    <citation type="submission" date="2013-07" db="EMBL/GenBank/DDBJ databases">
        <title>The genome of Eucalyptus grandis.</title>
        <authorList>
            <person name="Schmutz J."/>
            <person name="Hayes R."/>
            <person name="Myburg A."/>
            <person name="Tuskan G."/>
            <person name="Grattapaglia D."/>
            <person name="Rokhsar D.S."/>
        </authorList>
    </citation>
    <scope>NUCLEOTIDE SEQUENCE</scope>
    <source>
        <tissue evidence="12">Leaf extractions</tissue>
    </source>
</reference>
<keyword evidence="4" id="KW-0433">Leucine-rich repeat</keyword>
<keyword evidence="11" id="KW-0325">Glycoprotein</keyword>
<keyword evidence="6" id="KW-0732">Signal</keyword>
<evidence type="ECO:0000313" key="12">
    <source>
        <dbReference type="EMBL" id="KCW75626.1"/>
    </source>
</evidence>
<proteinExistence type="inferred from homology"/>
<dbReference type="AlphaFoldDB" id="A0A059CBS1"/>
<evidence type="ECO:0000256" key="6">
    <source>
        <dbReference type="ARBA" id="ARBA00022729"/>
    </source>
</evidence>
<dbReference type="Gene3D" id="3.80.10.10">
    <property type="entry name" value="Ribonuclease Inhibitor"/>
    <property type="match status" value="3"/>
</dbReference>
<evidence type="ECO:0000256" key="7">
    <source>
        <dbReference type="ARBA" id="ARBA00022737"/>
    </source>
</evidence>
<keyword evidence="9" id="KW-0472">Membrane</keyword>
<evidence type="ECO:0000256" key="3">
    <source>
        <dbReference type="ARBA" id="ARBA00022475"/>
    </source>
</evidence>
<dbReference type="InterPro" id="IPR032675">
    <property type="entry name" value="LRR_dom_sf"/>
</dbReference>
<dbReference type="Gramene" id="KCW75626">
    <property type="protein sequence ID" value="KCW75626"/>
    <property type="gene ID" value="EUGRSUZ_E04369"/>
</dbReference>
<dbReference type="PANTHER" id="PTHR48061:SF46">
    <property type="entry name" value="LEUCINE-RICH REPEAT-CONTAINING N-TERMINAL PLANT-TYPE DOMAIN-CONTAINING PROTEIN"/>
    <property type="match status" value="1"/>
</dbReference>
<dbReference type="GO" id="GO:0005886">
    <property type="term" value="C:plasma membrane"/>
    <property type="evidence" value="ECO:0007669"/>
    <property type="project" value="UniProtKB-SubCell"/>
</dbReference>
<evidence type="ECO:0000256" key="5">
    <source>
        <dbReference type="ARBA" id="ARBA00022692"/>
    </source>
</evidence>
<name>A0A059CBS1_EUCGR</name>